<evidence type="ECO:0000313" key="16">
    <source>
        <dbReference type="EMBL" id="SEH87393.1"/>
    </source>
</evidence>
<dbReference type="Pfam" id="PF13715">
    <property type="entry name" value="CarbopepD_reg_2"/>
    <property type="match status" value="1"/>
</dbReference>
<evidence type="ECO:0000256" key="5">
    <source>
        <dbReference type="ARBA" id="ARBA00022692"/>
    </source>
</evidence>
<evidence type="ECO:0000256" key="13">
    <source>
        <dbReference type="SAM" id="SignalP"/>
    </source>
</evidence>
<keyword evidence="3 11" id="KW-1134">Transmembrane beta strand</keyword>
<keyword evidence="13" id="KW-0732">Signal</keyword>
<feature type="domain" description="TonB-dependent receptor plug" evidence="15">
    <location>
        <begin position="140"/>
        <end position="267"/>
    </location>
</feature>
<dbReference type="InterPro" id="IPR039426">
    <property type="entry name" value="TonB-dep_rcpt-like"/>
</dbReference>
<keyword evidence="2 11" id="KW-0813">Transport</keyword>
<dbReference type="PANTHER" id="PTHR32552:SF81">
    <property type="entry name" value="TONB-DEPENDENT OUTER MEMBRANE RECEPTOR"/>
    <property type="match status" value="1"/>
</dbReference>
<evidence type="ECO:0000256" key="9">
    <source>
        <dbReference type="ARBA" id="ARBA00023136"/>
    </source>
</evidence>
<proteinExistence type="inferred from homology"/>
<evidence type="ECO:0000256" key="11">
    <source>
        <dbReference type="PROSITE-ProRule" id="PRU01360"/>
    </source>
</evidence>
<accession>A0A1H6LG54</accession>
<dbReference type="Pfam" id="PF07715">
    <property type="entry name" value="Plug"/>
    <property type="match status" value="1"/>
</dbReference>
<keyword evidence="10 11" id="KW-0998">Cell outer membrane</keyword>
<sequence length="1073" mass="118357">MKKNPRTAAHFLKMMLFASATLSTSYIWSSPTHSQNVIALQQTGKIITGKVVDKNNQPLEGVTVYVKGADYGTETNASGVFELEVPENATLVFSYLGYSDVTQTITGANFLNIVLHEDTEGQLDEIVITALGIAREEKQLGYSQQKLSNETFTDARSNNWVDNMKGKVPGMSFTSSSSGPMGSTQVVLRGNRSVDSNKNGALIVVDGIPINSGMSSSGEGNGYLSSDSPVDFGNGMSDINPEDIESVTVLKGAGATALYGSRAANGAIMITTKSGKKNQGLGITFNSNLSVDVIQRWPDWQTQYGSGTGKVFNTNGELYYSYQASEDGAATQSNLGFGPRFNGQYYYQYDPATGTMGTQRTLWQNYDNARKGFWRTGTTLTNSLSFAAGNDKGSMRASVTYSDNEWIMPNTGFERVAISTKGDYEIAKGIKLNSTMNYYNRSSGNLPSTGYNNHTISYFMILTNANNNIDWYRKMWLDEGKTQLNSPFSTYLDNPFALVNEVINSANSDTFTGNLSLDIDFSKNLKLMMRSGINSQNEFRELKRPYDLVKFATGYYERQMIKSQEINTDFLLTYKGNETDHFNYSLSAGGNIMSNKYRRMDASANGLAVPDVYKLSNASSNVYTESADANKKVNSIYALGSFSYRNLLFLDLTARNDWSSTLPQGNNSYFYPSANLSFILSDAVATPLWIDFTKLRASWAQVGNDSQPYIISKYYDNSPFVGSAITDNQLFNADLKPEETTSTEFGIDARLFGDRLGFDVAYYNTVSDNQILSVPLDYATGYSSQYINAGKVQNRGIEAMLYFSPIKTNNFQWKTTFTYAKNKNEILELAAGIEGGEEQVLATSGTVSIIGKVGGSTGDMYGYGFVRNEEGKIIYDANTGLPVRPTEETYQGNAYADWKGGWMNSFTYKGWSLGVTLDGSFGGKLYSQSYHKMMEHGHLNGSLPGREDGYIIGDGVVQNADGSYSPNTKKVAVPDYYSEYYRRANVEANTFDATWVKLREISISYSFPKSFLERHKLKGLTVSAFGRNLYTWSDFPIYDPETAALNGANMVPGVEMGQLPSPATYGFNLKVSL</sequence>
<keyword evidence="7" id="KW-0406">Ion transport</keyword>
<feature type="signal peptide" evidence="13">
    <location>
        <begin position="1"/>
        <end position="20"/>
    </location>
</feature>
<dbReference type="SUPFAM" id="SSF56935">
    <property type="entry name" value="Porins"/>
    <property type="match status" value="1"/>
</dbReference>
<keyword evidence="5 11" id="KW-0812">Transmembrane</keyword>
<dbReference type="SUPFAM" id="SSF49464">
    <property type="entry name" value="Carboxypeptidase regulatory domain-like"/>
    <property type="match status" value="1"/>
</dbReference>
<feature type="domain" description="TonB-dependent receptor-like beta-barrel" evidence="14">
    <location>
        <begin position="441"/>
        <end position="881"/>
    </location>
</feature>
<dbReference type="InterPro" id="IPR000531">
    <property type="entry name" value="Beta-barrel_TonB"/>
</dbReference>
<keyword evidence="17" id="KW-1185">Reference proteome</keyword>
<dbReference type="Gene3D" id="2.170.130.10">
    <property type="entry name" value="TonB-dependent receptor, plug domain"/>
    <property type="match status" value="1"/>
</dbReference>
<evidence type="ECO:0000256" key="10">
    <source>
        <dbReference type="ARBA" id="ARBA00023237"/>
    </source>
</evidence>
<evidence type="ECO:0000313" key="17">
    <source>
        <dbReference type="Proteomes" id="UP000199634"/>
    </source>
</evidence>
<feature type="chain" id="PRO_5011748662" evidence="13">
    <location>
        <begin position="21"/>
        <end position="1073"/>
    </location>
</feature>
<keyword evidence="4" id="KW-0410">Iron transport</keyword>
<dbReference type="NCBIfam" id="TIGR04057">
    <property type="entry name" value="SusC_RagA_signa"/>
    <property type="match status" value="1"/>
</dbReference>
<dbReference type="GO" id="GO:0009279">
    <property type="term" value="C:cell outer membrane"/>
    <property type="evidence" value="ECO:0007669"/>
    <property type="project" value="UniProtKB-SubCell"/>
</dbReference>
<evidence type="ECO:0000259" key="15">
    <source>
        <dbReference type="Pfam" id="PF07715"/>
    </source>
</evidence>
<reference evidence="16 17" key="1">
    <citation type="submission" date="2016-10" db="EMBL/GenBank/DDBJ databases">
        <authorList>
            <person name="de Groot N.N."/>
        </authorList>
    </citation>
    <scope>NUCLEOTIDE SEQUENCE [LARGE SCALE GENOMIC DNA]</scope>
    <source>
        <strain evidence="16 17">CGMCC 1.10825</strain>
    </source>
</reference>
<dbReference type="Gene3D" id="2.60.40.1120">
    <property type="entry name" value="Carboxypeptidase-like, regulatory domain"/>
    <property type="match status" value="1"/>
</dbReference>
<dbReference type="NCBIfam" id="TIGR04056">
    <property type="entry name" value="OMP_RagA_SusC"/>
    <property type="match status" value="1"/>
</dbReference>
<keyword evidence="8 12" id="KW-0798">TonB box</keyword>
<dbReference type="InterPro" id="IPR023997">
    <property type="entry name" value="TonB-dep_OMP_SusC/RagA_CS"/>
</dbReference>
<evidence type="ECO:0000256" key="1">
    <source>
        <dbReference type="ARBA" id="ARBA00004571"/>
    </source>
</evidence>
<dbReference type="InterPro" id="IPR037066">
    <property type="entry name" value="Plug_dom_sf"/>
</dbReference>
<dbReference type="OrthoDB" id="9768177at2"/>
<gene>
    <name evidence="16" type="ORF">SAMN02927937_01889</name>
</gene>
<evidence type="ECO:0000256" key="2">
    <source>
        <dbReference type="ARBA" id="ARBA00022448"/>
    </source>
</evidence>
<organism evidence="16 17">
    <name type="scientific">Paenimyroides marinum</name>
    <dbReference type="NCBI Taxonomy" id="1159016"/>
    <lineage>
        <taxon>Bacteria</taxon>
        <taxon>Pseudomonadati</taxon>
        <taxon>Bacteroidota</taxon>
        <taxon>Flavobacteriia</taxon>
        <taxon>Flavobacteriales</taxon>
        <taxon>Flavobacteriaceae</taxon>
        <taxon>Paenimyroides</taxon>
    </lineage>
</organism>
<keyword evidence="9 11" id="KW-0472">Membrane</keyword>
<dbReference type="InterPro" id="IPR023996">
    <property type="entry name" value="TonB-dep_OMP_SusC/RagA"/>
</dbReference>
<dbReference type="GO" id="GO:0006826">
    <property type="term" value="P:iron ion transport"/>
    <property type="evidence" value="ECO:0007669"/>
    <property type="project" value="UniProtKB-KW"/>
</dbReference>
<dbReference type="PANTHER" id="PTHR32552">
    <property type="entry name" value="FERRICHROME IRON RECEPTOR-RELATED"/>
    <property type="match status" value="1"/>
</dbReference>
<dbReference type="Pfam" id="PF00593">
    <property type="entry name" value="TonB_dep_Rec_b-barrel"/>
    <property type="match status" value="1"/>
</dbReference>
<dbReference type="InterPro" id="IPR008969">
    <property type="entry name" value="CarboxyPept-like_regulatory"/>
</dbReference>
<dbReference type="EMBL" id="FNXE01000025">
    <property type="protein sequence ID" value="SEH87393.1"/>
    <property type="molecule type" value="Genomic_DNA"/>
</dbReference>
<dbReference type="InterPro" id="IPR036942">
    <property type="entry name" value="Beta-barrel_TonB_sf"/>
</dbReference>
<dbReference type="PROSITE" id="PS52016">
    <property type="entry name" value="TONB_DEPENDENT_REC_3"/>
    <property type="match status" value="1"/>
</dbReference>
<evidence type="ECO:0000256" key="3">
    <source>
        <dbReference type="ARBA" id="ARBA00022452"/>
    </source>
</evidence>
<dbReference type="AlphaFoldDB" id="A0A1H6LG54"/>
<evidence type="ECO:0000256" key="4">
    <source>
        <dbReference type="ARBA" id="ARBA00022496"/>
    </source>
</evidence>
<dbReference type="InterPro" id="IPR012910">
    <property type="entry name" value="Plug_dom"/>
</dbReference>
<evidence type="ECO:0000256" key="8">
    <source>
        <dbReference type="ARBA" id="ARBA00023077"/>
    </source>
</evidence>
<evidence type="ECO:0000259" key="14">
    <source>
        <dbReference type="Pfam" id="PF00593"/>
    </source>
</evidence>
<dbReference type="Gene3D" id="2.40.170.20">
    <property type="entry name" value="TonB-dependent receptor, beta-barrel domain"/>
    <property type="match status" value="1"/>
</dbReference>
<protein>
    <submittedName>
        <fullName evidence="16">TonB-linked outer membrane protein, SusC/RagA family</fullName>
    </submittedName>
</protein>
<dbReference type="RefSeq" id="WP_091099567.1">
    <property type="nucleotide sequence ID" value="NZ_FNXE01000025.1"/>
</dbReference>
<evidence type="ECO:0000256" key="7">
    <source>
        <dbReference type="ARBA" id="ARBA00023065"/>
    </source>
</evidence>
<comment type="subcellular location">
    <subcellularLocation>
        <location evidence="1 11">Cell outer membrane</location>
        <topology evidence="1 11">Multi-pass membrane protein</topology>
    </subcellularLocation>
</comment>
<keyword evidence="6" id="KW-0408">Iron</keyword>
<evidence type="ECO:0000256" key="6">
    <source>
        <dbReference type="ARBA" id="ARBA00023004"/>
    </source>
</evidence>
<dbReference type="Proteomes" id="UP000199634">
    <property type="component" value="Unassembled WGS sequence"/>
</dbReference>
<evidence type="ECO:0000256" key="12">
    <source>
        <dbReference type="RuleBase" id="RU003357"/>
    </source>
</evidence>
<name>A0A1H6LG54_9FLAO</name>
<dbReference type="STRING" id="1159016.SAMN02927937_01889"/>
<comment type="similarity">
    <text evidence="11 12">Belongs to the TonB-dependent receptor family.</text>
</comment>